<dbReference type="EMBL" id="VLJT01000081">
    <property type="protein sequence ID" value="TWH05918.1"/>
    <property type="molecule type" value="Genomic_DNA"/>
</dbReference>
<dbReference type="PROSITE" id="PS50977">
    <property type="entry name" value="HTH_TETR_2"/>
    <property type="match status" value="1"/>
</dbReference>
<dbReference type="InterPro" id="IPR009057">
    <property type="entry name" value="Homeodomain-like_sf"/>
</dbReference>
<feature type="domain" description="HTH tetR-type" evidence="5">
    <location>
        <begin position="14"/>
        <end position="74"/>
    </location>
</feature>
<name>A0A562D8G3_RHORH</name>
<dbReference type="SUPFAM" id="SSF46689">
    <property type="entry name" value="Homeodomain-like"/>
    <property type="match status" value="1"/>
</dbReference>
<sequence length="216" mass="23201">MTTKKKRAKARDGEATRQALIDSAAALFAAEGIDAVSVRAINAAAGYGPAATHYHFGSKDAILHAVLLDYGSAVLARIHALASELNDSVEVPSAEEIVRVLAVPYQEFLEEDYVRAEQWLAICGQLSLANDERLFSPMEDDDTAVIIGQLLERAFPDVDKDQRDQNFSLAANTLIAMAATWARAAGGAESASAHRLDSLSIFIAGGLSSLMERRRA</sequence>
<dbReference type="RefSeq" id="WP_145693313.1">
    <property type="nucleotide sequence ID" value="NZ_VLJT01000081.1"/>
</dbReference>
<evidence type="ECO:0000256" key="3">
    <source>
        <dbReference type="ARBA" id="ARBA00023163"/>
    </source>
</evidence>
<dbReference type="GO" id="GO:0003700">
    <property type="term" value="F:DNA-binding transcription factor activity"/>
    <property type="evidence" value="ECO:0007669"/>
    <property type="project" value="TreeGrafter"/>
</dbReference>
<proteinExistence type="predicted"/>
<dbReference type="InterPro" id="IPR050109">
    <property type="entry name" value="HTH-type_TetR-like_transc_reg"/>
</dbReference>
<keyword evidence="2 4" id="KW-0238">DNA-binding</keyword>
<dbReference type="InterPro" id="IPR001647">
    <property type="entry name" value="HTH_TetR"/>
</dbReference>
<evidence type="ECO:0000256" key="2">
    <source>
        <dbReference type="ARBA" id="ARBA00023125"/>
    </source>
</evidence>
<dbReference type="GO" id="GO:0000976">
    <property type="term" value="F:transcription cis-regulatory region binding"/>
    <property type="evidence" value="ECO:0007669"/>
    <property type="project" value="TreeGrafter"/>
</dbReference>
<dbReference type="PANTHER" id="PTHR30055">
    <property type="entry name" value="HTH-TYPE TRANSCRIPTIONAL REGULATOR RUTR"/>
    <property type="match status" value="1"/>
</dbReference>
<organism evidence="6 7">
    <name type="scientific">Rhodococcus rhodochrous J45</name>
    <dbReference type="NCBI Taxonomy" id="935266"/>
    <lineage>
        <taxon>Bacteria</taxon>
        <taxon>Bacillati</taxon>
        <taxon>Actinomycetota</taxon>
        <taxon>Actinomycetes</taxon>
        <taxon>Mycobacteriales</taxon>
        <taxon>Nocardiaceae</taxon>
        <taxon>Rhodococcus</taxon>
    </lineage>
</organism>
<dbReference type="PRINTS" id="PR00455">
    <property type="entry name" value="HTHTETR"/>
</dbReference>
<comment type="caution">
    <text evidence="6">The sequence shown here is derived from an EMBL/GenBank/DDBJ whole genome shotgun (WGS) entry which is preliminary data.</text>
</comment>
<dbReference type="AlphaFoldDB" id="A0A562D8G3"/>
<feature type="DNA-binding region" description="H-T-H motif" evidence="4">
    <location>
        <begin position="37"/>
        <end position="56"/>
    </location>
</feature>
<keyword evidence="3" id="KW-0804">Transcription</keyword>
<evidence type="ECO:0000259" key="5">
    <source>
        <dbReference type="PROSITE" id="PS50977"/>
    </source>
</evidence>
<reference evidence="6 7" key="1">
    <citation type="submission" date="2019-07" db="EMBL/GenBank/DDBJ databases">
        <title>Genome sequencing of lignin-degrading bacterial isolates.</title>
        <authorList>
            <person name="Gladden J."/>
        </authorList>
    </citation>
    <scope>NUCLEOTIDE SEQUENCE [LARGE SCALE GENOMIC DNA]</scope>
    <source>
        <strain evidence="6 7">J45</strain>
    </source>
</reference>
<evidence type="ECO:0000313" key="7">
    <source>
        <dbReference type="Proteomes" id="UP000317573"/>
    </source>
</evidence>
<dbReference type="Pfam" id="PF00440">
    <property type="entry name" value="TetR_N"/>
    <property type="match status" value="1"/>
</dbReference>
<evidence type="ECO:0000256" key="1">
    <source>
        <dbReference type="ARBA" id="ARBA00023015"/>
    </source>
</evidence>
<dbReference type="Proteomes" id="UP000317573">
    <property type="component" value="Unassembled WGS sequence"/>
</dbReference>
<accession>A0A562D8G3</accession>
<protein>
    <submittedName>
        <fullName evidence="6">TetR family transcriptional regulator</fullName>
    </submittedName>
</protein>
<dbReference type="PANTHER" id="PTHR30055:SF234">
    <property type="entry name" value="HTH-TYPE TRANSCRIPTIONAL REGULATOR BETI"/>
    <property type="match status" value="1"/>
</dbReference>
<keyword evidence="1" id="KW-0805">Transcription regulation</keyword>
<evidence type="ECO:0000313" key="6">
    <source>
        <dbReference type="EMBL" id="TWH05918.1"/>
    </source>
</evidence>
<gene>
    <name evidence="6" type="ORF">L618_007800000030</name>
</gene>
<evidence type="ECO:0000256" key="4">
    <source>
        <dbReference type="PROSITE-ProRule" id="PRU00335"/>
    </source>
</evidence>
<dbReference type="Gene3D" id="1.10.357.10">
    <property type="entry name" value="Tetracycline Repressor, domain 2"/>
    <property type="match status" value="1"/>
</dbReference>